<reference evidence="6" key="1">
    <citation type="submission" date="2022-08" db="EMBL/GenBank/DDBJ databases">
        <title>Novel Bdellovibrio Species Isolated from Svalbard: Designation Bdellovibrio svalbardensis.</title>
        <authorList>
            <person name="Mitchell R.J."/>
            <person name="Choi S.Y."/>
        </authorList>
    </citation>
    <scope>NUCLEOTIDE SEQUENCE</scope>
    <source>
        <strain evidence="6">PAP01</strain>
    </source>
</reference>
<evidence type="ECO:0000256" key="2">
    <source>
        <dbReference type="ARBA" id="ARBA00022980"/>
    </source>
</evidence>
<proteinExistence type="inferred from homology"/>
<dbReference type="SMART" id="SM00316">
    <property type="entry name" value="S1"/>
    <property type="match status" value="4"/>
</dbReference>
<protein>
    <submittedName>
        <fullName evidence="6">S1 RNA-binding domain-containing protein</fullName>
    </submittedName>
</protein>
<dbReference type="EMBL" id="JANRMI010000005">
    <property type="protein sequence ID" value="MDG0817838.1"/>
    <property type="molecule type" value="Genomic_DNA"/>
</dbReference>
<evidence type="ECO:0000256" key="1">
    <source>
        <dbReference type="ARBA" id="ARBA00006767"/>
    </source>
</evidence>
<dbReference type="InterPro" id="IPR035104">
    <property type="entry name" value="Ribosomal_protein_S1-like"/>
</dbReference>
<dbReference type="PANTHER" id="PTHR10724:SF7">
    <property type="entry name" value="SMALL RIBOSOMAL SUBUNIT PROTEIN BS1C"/>
    <property type="match status" value="1"/>
</dbReference>
<dbReference type="CDD" id="cd00164">
    <property type="entry name" value="S1_like"/>
    <property type="match status" value="1"/>
</dbReference>
<evidence type="ECO:0000256" key="4">
    <source>
        <dbReference type="SAM" id="MobiDB-lite"/>
    </source>
</evidence>
<feature type="domain" description="S1 motif" evidence="5">
    <location>
        <begin position="207"/>
        <end position="279"/>
    </location>
</feature>
<organism evidence="6 7">
    <name type="scientific">Bdellovibrio svalbardensis</name>
    <dbReference type="NCBI Taxonomy" id="2972972"/>
    <lineage>
        <taxon>Bacteria</taxon>
        <taxon>Pseudomonadati</taxon>
        <taxon>Bdellovibrionota</taxon>
        <taxon>Bdellovibrionia</taxon>
        <taxon>Bdellovibrionales</taxon>
        <taxon>Pseudobdellovibrionaceae</taxon>
        <taxon>Bdellovibrio</taxon>
    </lineage>
</organism>
<dbReference type="PANTHER" id="PTHR10724">
    <property type="entry name" value="30S RIBOSOMAL PROTEIN S1"/>
    <property type="match status" value="1"/>
</dbReference>
<dbReference type="InterPro" id="IPR050437">
    <property type="entry name" value="Ribos_protein_bS1-like"/>
</dbReference>
<dbReference type="PROSITE" id="PS50126">
    <property type="entry name" value="S1"/>
    <property type="match status" value="4"/>
</dbReference>
<name>A0ABT6DLS8_9BACT</name>
<feature type="domain" description="S1 motif" evidence="5">
    <location>
        <begin position="39"/>
        <end position="103"/>
    </location>
</feature>
<dbReference type="InterPro" id="IPR003029">
    <property type="entry name" value="S1_domain"/>
</dbReference>
<feature type="region of interest" description="Disordered" evidence="4">
    <location>
        <begin position="365"/>
        <end position="401"/>
    </location>
</feature>
<dbReference type="CDD" id="cd04465">
    <property type="entry name" value="S1_RPS1_repeat_ec2_hs2"/>
    <property type="match status" value="1"/>
</dbReference>
<dbReference type="InterPro" id="IPR012340">
    <property type="entry name" value="NA-bd_OB-fold"/>
</dbReference>
<accession>A0ABT6DLS8</accession>
<evidence type="ECO:0000313" key="6">
    <source>
        <dbReference type="EMBL" id="MDG0817838.1"/>
    </source>
</evidence>
<keyword evidence="2" id="KW-0689">Ribosomal protein</keyword>
<keyword evidence="3" id="KW-0687">Ribonucleoprotein</keyword>
<gene>
    <name evidence="6" type="ORF">NWE73_15765</name>
</gene>
<dbReference type="RefSeq" id="WP_277579314.1">
    <property type="nucleotide sequence ID" value="NZ_JANRMI010000005.1"/>
</dbReference>
<sequence>MSKKDIFGDDVNEGKSFEDFEQMFAQSEAQGLKTRLSVGDQVRGEILSIGKEETFVSTGTPVDGMMFTRDLLDENKQVKYHVGEVIDCVVVAIKGGEVRLAKKGSLAASTDSLEDAFDMELPIEGRVSEVVNGGLRVAIQGKTAFCPISQIDSKFVQDATEYVGRKFEFLITQFDKKGRNIVVSRRKLLEMQKAEHEGAFMLKHQPGAVLEGKITRLEKFGAFVELEAGVEGLIHVSELSWSRIHDPKEVVSPGQAVSVKLLKIEEVDGGKLKISLSLKQADGEGSPWTTVPQRFPVGTVVKGTVEKKEVYGLFVNIAPGVTGLLPKSKWRDSVDANTFENKKKGDEITVQIDQIMFEDKKLSLGVPGESDDQSWRASQTSSSGGFASLGDALKGFTIKPK</sequence>
<comment type="similarity">
    <text evidence="1">Belongs to the bacterial ribosomal protein bS1 family.</text>
</comment>
<dbReference type="Proteomes" id="UP001152321">
    <property type="component" value="Unassembled WGS sequence"/>
</dbReference>
<dbReference type="Gene3D" id="2.40.50.140">
    <property type="entry name" value="Nucleic acid-binding proteins"/>
    <property type="match status" value="4"/>
</dbReference>
<comment type="caution">
    <text evidence="6">The sequence shown here is derived from an EMBL/GenBank/DDBJ whole genome shotgun (WGS) entry which is preliminary data.</text>
</comment>
<feature type="domain" description="S1 motif" evidence="5">
    <location>
        <begin position="120"/>
        <end position="186"/>
    </location>
</feature>
<dbReference type="SUPFAM" id="SSF50249">
    <property type="entry name" value="Nucleic acid-binding proteins"/>
    <property type="match status" value="4"/>
</dbReference>
<dbReference type="Pfam" id="PF00575">
    <property type="entry name" value="S1"/>
    <property type="match status" value="3"/>
</dbReference>
<evidence type="ECO:0000259" key="5">
    <source>
        <dbReference type="PROSITE" id="PS50126"/>
    </source>
</evidence>
<feature type="domain" description="S1 motif" evidence="5">
    <location>
        <begin position="298"/>
        <end position="367"/>
    </location>
</feature>
<dbReference type="PRINTS" id="PR00681">
    <property type="entry name" value="RIBOSOMALS1"/>
</dbReference>
<evidence type="ECO:0000313" key="7">
    <source>
        <dbReference type="Proteomes" id="UP001152321"/>
    </source>
</evidence>
<evidence type="ECO:0000256" key="3">
    <source>
        <dbReference type="ARBA" id="ARBA00023274"/>
    </source>
</evidence>
<keyword evidence="7" id="KW-1185">Reference proteome</keyword>
<feature type="compositionally biased region" description="Polar residues" evidence="4">
    <location>
        <begin position="375"/>
        <end position="385"/>
    </location>
</feature>